<evidence type="ECO:0008006" key="5">
    <source>
        <dbReference type="Google" id="ProtNLM"/>
    </source>
</evidence>
<organism evidence="3 4">
    <name type="scientific">Pseudomonas coleopterorum</name>
    <dbReference type="NCBI Taxonomy" id="1605838"/>
    <lineage>
        <taxon>Bacteria</taxon>
        <taxon>Pseudomonadati</taxon>
        <taxon>Pseudomonadota</taxon>
        <taxon>Gammaproteobacteria</taxon>
        <taxon>Pseudomonadales</taxon>
        <taxon>Pseudomonadaceae</taxon>
        <taxon>Pseudomonas</taxon>
    </lineage>
</organism>
<evidence type="ECO:0000256" key="2">
    <source>
        <dbReference type="SAM" id="SignalP"/>
    </source>
</evidence>
<accession>A0ABR9C1A6</accession>
<evidence type="ECO:0000256" key="1">
    <source>
        <dbReference type="SAM" id="MobiDB-lite"/>
    </source>
</evidence>
<proteinExistence type="predicted"/>
<feature type="compositionally biased region" description="Acidic residues" evidence="1">
    <location>
        <begin position="70"/>
        <end position="82"/>
    </location>
</feature>
<protein>
    <recommendedName>
        <fullName evidence="5">Secreted protein</fullName>
    </recommendedName>
</protein>
<feature type="region of interest" description="Disordered" evidence="1">
    <location>
        <begin position="46"/>
        <end position="82"/>
    </location>
</feature>
<feature type="chain" id="PRO_5046304921" description="Secreted protein" evidence="2">
    <location>
        <begin position="24"/>
        <end position="82"/>
    </location>
</feature>
<dbReference type="Proteomes" id="UP000620025">
    <property type="component" value="Unassembled WGS sequence"/>
</dbReference>
<evidence type="ECO:0000313" key="3">
    <source>
        <dbReference type="EMBL" id="MBD8770895.1"/>
    </source>
</evidence>
<dbReference type="EMBL" id="JACYWZ010000006">
    <property type="protein sequence ID" value="MBD8770895.1"/>
    <property type="molecule type" value="Genomic_DNA"/>
</dbReference>
<gene>
    <name evidence="3" type="ORF">IFT38_15215</name>
</gene>
<keyword evidence="2" id="KW-0732">Signal</keyword>
<feature type="signal peptide" evidence="2">
    <location>
        <begin position="1"/>
        <end position="23"/>
    </location>
</feature>
<keyword evidence="4" id="KW-1185">Reference proteome</keyword>
<name>A0ABR9C1A6_9PSED</name>
<comment type="caution">
    <text evidence="3">The sequence shown here is derived from an EMBL/GenBank/DDBJ whole genome shotgun (WGS) entry which is preliminary data.</text>
</comment>
<dbReference type="RefSeq" id="WP_192068526.1">
    <property type="nucleotide sequence ID" value="NZ_JACYWY010000001.1"/>
</dbReference>
<reference evidence="3 4" key="1">
    <citation type="journal article" date="2020" name="FEMS Microbiol. Ecol.">
        <title>Temporal dynamics of bacterial communities during seed development and maturation.</title>
        <authorList>
            <person name="Chesneau G."/>
            <person name="Torres-Cortes G."/>
            <person name="Briand M."/>
            <person name="Darrasse A."/>
            <person name="Preveaux A."/>
            <person name="Marais C."/>
            <person name="Jacques M.A."/>
            <person name="Shade A."/>
            <person name="Barret M."/>
        </authorList>
    </citation>
    <scope>NUCLEOTIDE SEQUENCE [LARGE SCALE GENOMIC DNA]</scope>
    <source>
        <strain evidence="3 4">CFBP13599</strain>
    </source>
</reference>
<evidence type="ECO:0000313" key="4">
    <source>
        <dbReference type="Proteomes" id="UP000620025"/>
    </source>
</evidence>
<sequence length="82" mass="8571">MARHLLRAGACALLCITAASAFAADNTPASANTSADLRKAVDEKREHLTGADAVQKKRAAGEQPILEAPVDTEDAPSVEEQN</sequence>